<proteinExistence type="predicted"/>
<reference evidence="2 3" key="1">
    <citation type="journal article" date="2019" name="Nat. Ecol. Evol.">
        <title>Megaphylogeny resolves global patterns of mushroom evolution.</title>
        <authorList>
            <person name="Varga T."/>
            <person name="Krizsan K."/>
            <person name="Foldi C."/>
            <person name="Dima B."/>
            <person name="Sanchez-Garcia M."/>
            <person name="Sanchez-Ramirez S."/>
            <person name="Szollosi G.J."/>
            <person name="Szarkandi J.G."/>
            <person name="Papp V."/>
            <person name="Albert L."/>
            <person name="Andreopoulos W."/>
            <person name="Angelini C."/>
            <person name="Antonin V."/>
            <person name="Barry K.W."/>
            <person name="Bougher N.L."/>
            <person name="Buchanan P."/>
            <person name="Buyck B."/>
            <person name="Bense V."/>
            <person name="Catcheside P."/>
            <person name="Chovatia M."/>
            <person name="Cooper J."/>
            <person name="Damon W."/>
            <person name="Desjardin D."/>
            <person name="Finy P."/>
            <person name="Geml J."/>
            <person name="Haridas S."/>
            <person name="Hughes K."/>
            <person name="Justo A."/>
            <person name="Karasinski D."/>
            <person name="Kautmanova I."/>
            <person name="Kiss B."/>
            <person name="Kocsube S."/>
            <person name="Kotiranta H."/>
            <person name="LaButti K.M."/>
            <person name="Lechner B.E."/>
            <person name="Liimatainen K."/>
            <person name="Lipzen A."/>
            <person name="Lukacs Z."/>
            <person name="Mihaltcheva S."/>
            <person name="Morgado L.N."/>
            <person name="Niskanen T."/>
            <person name="Noordeloos M.E."/>
            <person name="Ohm R.A."/>
            <person name="Ortiz-Santana B."/>
            <person name="Ovrebo C."/>
            <person name="Racz N."/>
            <person name="Riley R."/>
            <person name="Savchenko A."/>
            <person name="Shiryaev A."/>
            <person name="Soop K."/>
            <person name="Spirin V."/>
            <person name="Szebenyi C."/>
            <person name="Tomsovsky M."/>
            <person name="Tulloss R.E."/>
            <person name="Uehling J."/>
            <person name="Grigoriev I.V."/>
            <person name="Vagvolgyi C."/>
            <person name="Papp T."/>
            <person name="Martin F.M."/>
            <person name="Miettinen O."/>
            <person name="Hibbett D.S."/>
            <person name="Nagy L.G."/>
        </authorList>
    </citation>
    <scope>NUCLEOTIDE SEQUENCE [LARGE SCALE GENOMIC DNA]</scope>
    <source>
        <strain evidence="2 3">HHB13444</strain>
    </source>
</reference>
<name>A0A5C3NPQ9_9APHY</name>
<dbReference type="EMBL" id="ML212083">
    <property type="protein sequence ID" value="TFK79304.1"/>
    <property type="molecule type" value="Genomic_DNA"/>
</dbReference>
<evidence type="ECO:0000313" key="3">
    <source>
        <dbReference type="Proteomes" id="UP000308197"/>
    </source>
</evidence>
<gene>
    <name evidence="2" type="ORF">K466DRAFT_570316</name>
</gene>
<sequence>MPFFSRPLDFGSIDRFDNGTGRFALPLQYHRLFFFVINLTHHLRAKRFVDTEGHVFIRTDPAMVELLAQYAMDLMAHIAAASHGGILPDGVPITSLRTGSLEELGLLPPPILLLFLYLNGTNPLAQQNLPVALFDQWADAFRAAATETREWLTVAQRRSLLLGDSCKWNWKVPSTSYALRKAADDGMDAYSPLRPYFSTDPRTATGRVQDALVLYQGPPPSYTAPASGEPSDDPPTGKTSTALIPHPIYGPGAQNALVPYQSQPPPPTSGTAAETSTALIPHPIYGPGAQNALIPYRPPTPYPGLGIIAPPNTIVDEDFDFDSDSSFETDSSTASEDYSSDSSSYATARDYNNQGSDDGIEYYDVVDVGVQTEPVYSDSEDSMSEDDADSIYSDSKDSMPELEYVEDPRNIIDLTLDDD</sequence>
<feature type="region of interest" description="Disordered" evidence="1">
    <location>
        <begin position="316"/>
        <end position="419"/>
    </location>
</feature>
<dbReference type="Proteomes" id="UP000308197">
    <property type="component" value="Unassembled WGS sequence"/>
</dbReference>
<feature type="region of interest" description="Disordered" evidence="1">
    <location>
        <begin position="218"/>
        <end position="274"/>
    </location>
</feature>
<evidence type="ECO:0000256" key="1">
    <source>
        <dbReference type="SAM" id="MobiDB-lite"/>
    </source>
</evidence>
<accession>A0A5C3NPQ9</accession>
<evidence type="ECO:0000313" key="2">
    <source>
        <dbReference type="EMBL" id="TFK79304.1"/>
    </source>
</evidence>
<feature type="compositionally biased region" description="Acidic residues" evidence="1">
    <location>
        <begin position="316"/>
        <end position="327"/>
    </location>
</feature>
<feature type="compositionally biased region" description="Acidic residues" evidence="1">
    <location>
        <begin position="378"/>
        <end position="389"/>
    </location>
</feature>
<protein>
    <submittedName>
        <fullName evidence="2">Uncharacterized protein</fullName>
    </submittedName>
</protein>
<dbReference type="InParanoid" id="A0A5C3NPQ9"/>
<keyword evidence="3" id="KW-1185">Reference proteome</keyword>
<organism evidence="2 3">
    <name type="scientific">Polyporus arcularius HHB13444</name>
    <dbReference type="NCBI Taxonomy" id="1314778"/>
    <lineage>
        <taxon>Eukaryota</taxon>
        <taxon>Fungi</taxon>
        <taxon>Dikarya</taxon>
        <taxon>Basidiomycota</taxon>
        <taxon>Agaricomycotina</taxon>
        <taxon>Agaricomycetes</taxon>
        <taxon>Polyporales</taxon>
        <taxon>Polyporaceae</taxon>
        <taxon>Polyporus</taxon>
    </lineage>
</organism>
<feature type="compositionally biased region" description="Low complexity" evidence="1">
    <location>
        <begin position="328"/>
        <end position="348"/>
    </location>
</feature>
<dbReference type="AlphaFoldDB" id="A0A5C3NPQ9"/>